<dbReference type="InterPro" id="IPR052896">
    <property type="entry name" value="GGT-like_enzyme"/>
</dbReference>
<comment type="catalytic activity">
    <reaction evidence="2 6">
        <text>glutathione + H2O = L-cysteinylglycine + L-glutamate</text>
        <dbReference type="Rhea" id="RHEA:28807"/>
        <dbReference type="ChEBI" id="CHEBI:15377"/>
        <dbReference type="ChEBI" id="CHEBI:29985"/>
        <dbReference type="ChEBI" id="CHEBI:57925"/>
        <dbReference type="ChEBI" id="CHEBI:61694"/>
        <dbReference type="EC" id="3.4.19.13"/>
    </reaction>
</comment>
<dbReference type="Gene3D" id="3.60.20.40">
    <property type="match status" value="1"/>
</dbReference>
<evidence type="ECO:0000256" key="3">
    <source>
        <dbReference type="ARBA" id="ARBA00047417"/>
    </source>
</evidence>
<dbReference type="Proteomes" id="UP000028123">
    <property type="component" value="Unassembled WGS sequence"/>
</dbReference>
<evidence type="ECO:0000256" key="4">
    <source>
        <dbReference type="PIRSR" id="PIRSR600101-1"/>
    </source>
</evidence>
<organism evidence="8 9">
    <name type="scientific">Paenibacillus tyrfis</name>
    <dbReference type="NCBI Taxonomy" id="1501230"/>
    <lineage>
        <taxon>Bacteria</taxon>
        <taxon>Bacillati</taxon>
        <taxon>Bacillota</taxon>
        <taxon>Bacilli</taxon>
        <taxon>Bacillales</taxon>
        <taxon>Paenibacillaceae</taxon>
        <taxon>Paenibacillus</taxon>
    </lineage>
</organism>
<dbReference type="EC" id="2.3.2.2" evidence="6"/>
<feature type="chain" id="PRO_5001761540" description="Glutathione hydrolase proenzyme" evidence="7">
    <location>
        <begin position="28"/>
        <end position="571"/>
    </location>
</feature>
<evidence type="ECO:0000256" key="5">
    <source>
        <dbReference type="PIRSR" id="PIRSR600101-2"/>
    </source>
</evidence>
<dbReference type="GO" id="GO:0103068">
    <property type="term" value="F:leukotriene C4 gamma-glutamyl transferase activity"/>
    <property type="evidence" value="ECO:0007669"/>
    <property type="project" value="UniProtKB-EC"/>
</dbReference>
<feature type="active site" description="Nucleophile" evidence="4">
    <location>
        <position position="384"/>
    </location>
</feature>
<comment type="catalytic activity">
    <reaction evidence="1 6">
        <text>an S-substituted glutathione + H2O = an S-substituted L-cysteinylglycine + L-glutamate</text>
        <dbReference type="Rhea" id="RHEA:59468"/>
        <dbReference type="ChEBI" id="CHEBI:15377"/>
        <dbReference type="ChEBI" id="CHEBI:29985"/>
        <dbReference type="ChEBI" id="CHEBI:90779"/>
        <dbReference type="ChEBI" id="CHEBI:143103"/>
        <dbReference type="EC" id="3.4.19.13"/>
    </reaction>
</comment>
<dbReference type="PANTHER" id="PTHR43881">
    <property type="entry name" value="GAMMA-GLUTAMYLTRANSPEPTIDASE (AFU_ORTHOLOGUE AFUA_4G13580)"/>
    <property type="match status" value="1"/>
</dbReference>
<dbReference type="PRINTS" id="PR01210">
    <property type="entry name" value="GGTRANSPTASE"/>
</dbReference>
<evidence type="ECO:0000313" key="8">
    <source>
        <dbReference type="EMBL" id="KEQ27889.1"/>
    </source>
</evidence>
<dbReference type="InterPro" id="IPR043138">
    <property type="entry name" value="GGT_lsub"/>
</dbReference>
<keyword evidence="6" id="KW-0012">Acyltransferase</keyword>
<dbReference type="OrthoDB" id="9781342at2"/>
<dbReference type="PANTHER" id="PTHR43881:SF5">
    <property type="entry name" value="GAMMA-GLUTAMYLTRANSPEPTIDASE"/>
    <property type="match status" value="1"/>
</dbReference>
<dbReference type="AlphaFoldDB" id="A0A081PB16"/>
<gene>
    <name evidence="8" type="ORF">ET33_00225</name>
</gene>
<dbReference type="SUPFAM" id="SSF56235">
    <property type="entry name" value="N-terminal nucleophile aminohydrolases (Ntn hydrolases)"/>
    <property type="match status" value="1"/>
</dbReference>
<keyword evidence="6" id="KW-0317">Glutathione biosynthesis</keyword>
<comment type="pathway">
    <text evidence="6">Sulfur metabolism; glutathione metabolism.</text>
</comment>
<dbReference type="Gene3D" id="1.10.246.130">
    <property type="match status" value="1"/>
</dbReference>
<comment type="catalytic activity">
    <reaction evidence="3 6">
        <text>an N-terminal (5-L-glutamyl)-[peptide] + an alpha-amino acid = 5-L-glutamyl amino acid + an N-terminal L-alpha-aminoacyl-[peptide]</text>
        <dbReference type="Rhea" id="RHEA:23904"/>
        <dbReference type="Rhea" id="RHEA-COMP:9780"/>
        <dbReference type="Rhea" id="RHEA-COMP:9795"/>
        <dbReference type="ChEBI" id="CHEBI:77644"/>
        <dbReference type="ChEBI" id="CHEBI:78597"/>
        <dbReference type="ChEBI" id="CHEBI:78599"/>
        <dbReference type="ChEBI" id="CHEBI:78608"/>
        <dbReference type="EC" id="2.3.2.2"/>
    </reaction>
</comment>
<sequence length="571" mass="62608">MRASKKKMAILGTVAALCLSTVSSAGAANRPTTMAPSGMVTTQHYLASAAALKVLEDGGNAVDAAITAAATLAVIYPHYTSIGGDSFWLIYNAKKKELKALNASGPSSEKATIDYYKSQGYSKIPSRGYLSANTVPGTVSGWWEAYNYADEEIGNSKPWRSLLKPAIKYAEDGFPVTPNQVYWTNVNLDTKDDELKHLQRFEGWAKTYLKPDGQPYKAGELMKQPDLAKTLKVIAKKGADGFYKGDVAEKIVKDVQANGGLLTLNDFANYKAEWQKPISTDYRGYKAYNVPPNSQGIASLSILNILNNFDVKSLGEGTPEYYHLIVEATKQAFADRNKWLTDPKFADIPVDYLLSPEHGKEMAKRIDMNKAAADVVPMDPKGDTTWMGFIDKEGNAVSLIQSHYFDYGSGIVAKDTGVLLQNRGSYFSLDPKEINHLEPKKRSFHTINPAMLFKNDKPYMIYGTQGGEGQPQTQAALVTRIVDFGMPVQDAIEAPRWLHGRNWGSSSNDLKLEGRISKSVQDELIRRGHPVKMIDDYTDAVGQSGVILIDPETNVKFGGADPRGEGAALGY</sequence>
<keyword evidence="6" id="KW-0378">Hydrolase</keyword>
<dbReference type="eggNOG" id="COG0405">
    <property type="taxonomic scope" value="Bacteria"/>
</dbReference>
<feature type="binding site" evidence="5">
    <location>
        <position position="467"/>
    </location>
    <ligand>
        <name>L-glutamate</name>
        <dbReference type="ChEBI" id="CHEBI:29985"/>
    </ligand>
</feature>
<feature type="signal peptide" evidence="7">
    <location>
        <begin position="1"/>
        <end position="27"/>
    </location>
</feature>
<name>A0A081PB16_9BACL</name>
<proteinExistence type="inferred from homology"/>
<evidence type="ECO:0000256" key="7">
    <source>
        <dbReference type="SAM" id="SignalP"/>
    </source>
</evidence>
<evidence type="ECO:0000256" key="1">
    <source>
        <dbReference type="ARBA" id="ARBA00001049"/>
    </source>
</evidence>
<dbReference type="NCBIfam" id="TIGR00066">
    <property type="entry name" value="g_glut_trans"/>
    <property type="match status" value="1"/>
</dbReference>
<keyword evidence="6" id="KW-0865">Zymogen</keyword>
<evidence type="ECO:0000256" key="6">
    <source>
        <dbReference type="RuleBase" id="RU368036"/>
    </source>
</evidence>
<comment type="similarity">
    <text evidence="6">Belongs to the gamma-glutamyltransferase family.</text>
</comment>
<protein>
    <recommendedName>
        <fullName evidence="6">Glutathione hydrolase proenzyme</fullName>
        <ecNumber evidence="6">2.3.2.2</ecNumber>
        <ecNumber evidence="6">3.4.19.13</ecNumber>
    </recommendedName>
    <component>
        <recommendedName>
            <fullName evidence="6">Glutathione hydrolase large chain</fullName>
        </recommendedName>
    </component>
    <component>
        <recommendedName>
            <fullName evidence="6">Glutathione hydrolase small chain</fullName>
        </recommendedName>
    </component>
</protein>
<comment type="caution">
    <text evidence="8">The sequence shown here is derived from an EMBL/GenBank/DDBJ whole genome shotgun (WGS) entry which is preliminary data.</text>
</comment>
<dbReference type="EMBL" id="JNVM01000001">
    <property type="protein sequence ID" value="KEQ27889.1"/>
    <property type="molecule type" value="Genomic_DNA"/>
</dbReference>
<accession>A0A081PB16</accession>
<dbReference type="EC" id="3.4.19.13" evidence="6"/>
<comment type="PTM">
    <text evidence="6">Cleaved by autocatalysis into a large and a small subunit.</text>
</comment>
<dbReference type="Pfam" id="PF01019">
    <property type="entry name" value="G_glu_transpept"/>
    <property type="match status" value="1"/>
</dbReference>
<keyword evidence="6" id="KW-0808">Transferase</keyword>
<dbReference type="InterPro" id="IPR043137">
    <property type="entry name" value="GGT_ssub_C"/>
</dbReference>
<dbReference type="InterPro" id="IPR029055">
    <property type="entry name" value="Ntn_hydrolases_N"/>
</dbReference>
<keyword evidence="7" id="KW-0732">Signal</keyword>
<dbReference type="GO" id="GO:0006751">
    <property type="term" value="P:glutathione catabolic process"/>
    <property type="evidence" value="ECO:0007669"/>
    <property type="project" value="UniProtKB-UniRule"/>
</dbReference>
<comment type="subunit">
    <text evidence="6">This enzyme consists of two polypeptide chains, which are synthesized in precursor form from a single polypeptide.</text>
</comment>
<dbReference type="UniPathway" id="UPA00204"/>
<dbReference type="GO" id="GO:0006750">
    <property type="term" value="P:glutathione biosynthetic process"/>
    <property type="evidence" value="ECO:0007669"/>
    <property type="project" value="UniProtKB-KW"/>
</dbReference>
<evidence type="ECO:0000313" key="9">
    <source>
        <dbReference type="Proteomes" id="UP000028123"/>
    </source>
</evidence>
<keyword evidence="9" id="KW-1185">Reference proteome</keyword>
<evidence type="ECO:0000256" key="2">
    <source>
        <dbReference type="ARBA" id="ARBA00001089"/>
    </source>
</evidence>
<dbReference type="RefSeq" id="WP_036675064.1">
    <property type="nucleotide sequence ID" value="NZ_JNVM01000001.1"/>
</dbReference>
<dbReference type="GO" id="GO:0036374">
    <property type="term" value="F:glutathione hydrolase activity"/>
    <property type="evidence" value="ECO:0007669"/>
    <property type="project" value="UniProtKB-UniRule"/>
</dbReference>
<reference evidence="8 9" key="1">
    <citation type="submission" date="2014-06" db="EMBL/GenBank/DDBJ databases">
        <title>Draft genome sequence of Paenibacillus sp. MSt1.</title>
        <authorList>
            <person name="Aw Y.K."/>
            <person name="Ong K.S."/>
            <person name="Gan H.M."/>
            <person name="Lee S.M."/>
        </authorList>
    </citation>
    <scope>NUCLEOTIDE SEQUENCE [LARGE SCALE GENOMIC DNA]</scope>
    <source>
        <strain evidence="8 9">MSt1</strain>
    </source>
</reference>
<dbReference type="InterPro" id="IPR000101">
    <property type="entry name" value="GGT_peptidase"/>
</dbReference>